<proteinExistence type="predicted"/>
<evidence type="ECO:0000313" key="3">
    <source>
        <dbReference type="Proteomes" id="UP000499080"/>
    </source>
</evidence>
<sequence>MIWRATGPIHDRSSAESGFESAALQPRSRDLTTGHRGLKENIIVTKGRSIFSQKAPLDLSTTQQLCRGRVDRIILTIVYLKEEQWKSDSGTHEREKSNAVHSFLAEESNSRDKKSLSSHAFYPKM</sequence>
<gene>
    <name evidence="2" type="ORF">AVEN_96266_1</name>
</gene>
<reference evidence="2 3" key="1">
    <citation type="journal article" date="2019" name="Sci. Rep.">
        <title>Orb-weaving spider Araneus ventricosus genome elucidates the spidroin gene catalogue.</title>
        <authorList>
            <person name="Kono N."/>
            <person name="Nakamura H."/>
            <person name="Ohtoshi R."/>
            <person name="Moran D.A.P."/>
            <person name="Shinohara A."/>
            <person name="Yoshida Y."/>
            <person name="Fujiwara M."/>
            <person name="Mori M."/>
            <person name="Tomita M."/>
            <person name="Arakawa K."/>
        </authorList>
    </citation>
    <scope>NUCLEOTIDE SEQUENCE [LARGE SCALE GENOMIC DNA]</scope>
</reference>
<name>A0A4Y2H302_ARAVE</name>
<dbReference type="Proteomes" id="UP000499080">
    <property type="component" value="Unassembled WGS sequence"/>
</dbReference>
<dbReference type="EMBL" id="BGPR01001702">
    <property type="protein sequence ID" value="GBM59847.1"/>
    <property type="molecule type" value="Genomic_DNA"/>
</dbReference>
<comment type="caution">
    <text evidence="2">The sequence shown here is derived from an EMBL/GenBank/DDBJ whole genome shotgun (WGS) entry which is preliminary data.</text>
</comment>
<feature type="region of interest" description="Disordered" evidence="1">
    <location>
        <begin position="85"/>
        <end position="125"/>
    </location>
</feature>
<feature type="region of interest" description="Disordered" evidence="1">
    <location>
        <begin position="1"/>
        <end position="32"/>
    </location>
</feature>
<evidence type="ECO:0000313" key="2">
    <source>
        <dbReference type="EMBL" id="GBM59847.1"/>
    </source>
</evidence>
<dbReference type="AlphaFoldDB" id="A0A4Y2H302"/>
<accession>A0A4Y2H302</accession>
<protein>
    <submittedName>
        <fullName evidence="2">Uncharacterized protein</fullName>
    </submittedName>
</protein>
<evidence type="ECO:0000256" key="1">
    <source>
        <dbReference type="SAM" id="MobiDB-lite"/>
    </source>
</evidence>
<feature type="compositionally biased region" description="Basic and acidic residues" evidence="1">
    <location>
        <begin position="85"/>
        <end position="98"/>
    </location>
</feature>
<organism evidence="2 3">
    <name type="scientific">Araneus ventricosus</name>
    <name type="common">Orbweaver spider</name>
    <name type="synonym">Epeira ventricosa</name>
    <dbReference type="NCBI Taxonomy" id="182803"/>
    <lineage>
        <taxon>Eukaryota</taxon>
        <taxon>Metazoa</taxon>
        <taxon>Ecdysozoa</taxon>
        <taxon>Arthropoda</taxon>
        <taxon>Chelicerata</taxon>
        <taxon>Arachnida</taxon>
        <taxon>Araneae</taxon>
        <taxon>Araneomorphae</taxon>
        <taxon>Entelegynae</taxon>
        <taxon>Araneoidea</taxon>
        <taxon>Araneidae</taxon>
        <taxon>Araneus</taxon>
    </lineage>
</organism>
<keyword evidence="3" id="KW-1185">Reference proteome</keyword>